<dbReference type="EMBL" id="DQSV01000048">
    <property type="protein sequence ID" value="HIP17143.1"/>
    <property type="molecule type" value="Genomic_DNA"/>
</dbReference>
<evidence type="ECO:0000256" key="1">
    <source>
        <dbReference type="ARBA" id="ARBA00003058"/>
    </source>
</evidence>
<protein>
    <recommendedName>
        <fullName evidence="10 11">Large ribosomal subunit protein eL37</fullName>
    </recommendedName>
</protein>
<dbReference type="FunFam" id="2.20.25.30:FF:000003">
    <property type="entry name" value="50S ribosomal protein L37e"/>
    <property type="match status" value="1"/>
</dbReference>
<keyword evidence="4 11" id="KW-0699">rRNA-binding</keyword>
<keyword evidence="3 11" id="KW-0479">Metal-binding</keyword>
<keyword evidence="6 11" id="KW-0862">Zinc</keyword>
<feature type="binding site" evidence="11">
    <location>
        <position position="35"/>
    </location>
    <ligand>
        <name>Zn(2+)</name>
        <dbReference type="ChEBI" id="CHEBI:29105"/>
    </ligand>
</feature>
<dbReference type="InterPro" id="IPR011331">
    <property type="entry name" value="Ribosomal_eL37/eL43"/>
</dbReference>
<dbReference type="GO" id="GO:0019843">
    <property type="term" value="F:rRNA binding"/>
    <property type="evidence" value="ECO:0007669"/>
    <property type="project" value="UniProtKB-KW"/>
</dbReference>
<evidence type="ECO:0000313" key="14">
    <source>
        <dbReference type="Proteomes" id="UP000605144"/>
    </source>
</evidence>
<comment type="similarity">
    <text evidence="2 11 12">Belongs to the eukaryotic ribosomal protein eL37 family.</text>
</comment>
<evidence type="ECO:0000256" key="9">
    <source>
        <dbReference type="ARBA" id="ARBA00023274"/>
    </source>
</evidence>
<feature type="binding site" evidence="11">
    <location>
        <position position="38"/>
    </location>
    <ligand>
        <name>Zn(2+)</name>
        <dbReference type="ChEBI" id="CHEBI:29105"/>
    </ligand>
</feature>
<name>A0A832YS04_9EURY</name>
<evidence type="ECO:0000256" key="5">
    <source>
        <dbReference type="ARBA" id="ARBA00022771"/>
    </source>
</evidence>
<keyword evidence="9 11" id="KW-0687">Ribonucleoprotein</keyword>
<evidence type="ECO:0000256" key="4">
    <source>
        <dbReference type="ARBA" id="ARBA00022730"/>
    </source>
</evidence>
<evidence type="ECO:0000256" key="2">
    <source>
        <dbReference type="ARBA" id="ARBA00009805"/>
    </source>
</evidence>
<evidence type="ECO:0000256" key="8">
    <source>
        <dbReference type="ARBA" id="ARBA00022980"/>
    </source>
</evidence>
<dbReference type="InterPro" id="IPR018267">
    <property type="entry name" value="Ribosomal_eL37_CS"/>
</dbReference>
<comment type="cofactor">
    <cofactor evidence="11">
        <name>Zn(2+)</name>
        <dbReference type="ChEBI" id="CHEBI:29105"/>
    </cofactor>
    <text evidence="11">Binds 1 zinc ion per subunit.</text>
</comment>
<comment type="function">
    <text evidence="12">Component of the large ribosomal subunit. The ribosome is a large ribonucleoprotein complex responsible for the synthesis of proteins in the cell.</text>
</comment>
<dbReference type="InterPro" id="IPR011332">
    <property type="entry name" value="Ribosomal_zn-bd"/>
</dbReference>
<dbReference type="GO" id="GO:0008270">
    <property type="term" value="F:zinc ion binding"/>
    <property type="evidence" value="ECO:0007669"/>
    <property type="project" value="UniProtKB-UniRule"/>
</dbReference>
<dbReference type="Gene3D" id="2.20.25.30">
    <property type="match status" value="1"/>
</dbReference>
<evidence type="ECO:0000256" key="11">
    <source>
        <dbReference type="HAMAP-Rule" id="MF_00547"/>
    </source>
</evidence>
<feature type="binding site" evidence="11">
    <location>
        <position position="20"/>
    </location>
    <ligand>
        <name>Zn(2+)</name>
        <dbReference type="ChEBI" id="CHEBI:29105"/>
    </ligand>
</feature>
<feature type="zinc finger region" description="C4-type" evidence="11">
    <location>
        <begin position="20"/>
        <end position="38"/>
    </location>
</feature>
<dbReference type="InterPro" id="IPR001569">
    <property type="entry name" value="Ribosomal_eL37"/>
</dbReference>
<dbReference type="Proteomes" id="UP000605144">
    <property type="component" value="Unassembled WGS sequence"/>
</dbReference>
<reference evidence="13" key="1">
    <citation type="journal article" date="2020" name="ISME J.">
        <title>Gammaproteobacteria mediating utilization of methyl-, sulfur- and petroleum organic compounds in deep ocean hydrothermal plumes.</title>
        <authorList>
            <person name="Zhou Z."/>
            <person name="Liu Y."/>
            <person name="Pan J."/>
            <person name="Cron B.R."/>
            <person name="Toner B.M."/>
            <person name="Anantharaman K."/>
            <person name="Breier J.A."/>
            <person name="Dick G.J."/>
            <person name="Li M."/>
        </authorList>
    </citation>
    <scope>NUCLEOTIDE SEQUENCE</scope>
    <source>
        <strain evidence="13">SZUA-1385</strain>
    </source>
</reference>
<dbReference type="AlphaFoldDB" id="A0A832YS04"/>
<comment type="function">
    <text evidence="1 11">Binds to the 23S rRNA.</text>
</comment>
<comment type="caution">
    <text evidence="13">The sequence shown here is derived from an EMBL/GenBank/DDBJ whole genome shotgun (WGS) entry which is preliminary data.</text>
</comment>
<keyword evidence="5 11" id="KW-0863">Zinc-finger</keyword>
<dbReference type="NCBIfam" id="NF003214">
    <property type="entry name" value="PRK04179.1"/>
    <property type="match status" value="1"/>
</dbReference>
<dbReference type="Pfam" id="PF01907">
    <property type="entry name" value="Ribosomal_L37e"/>
    <property type="match status" value="1"/>
</dbReference>
<dbReference type="GO" id="GO:0005840">
    <property type="term" value="C:ribosome"/>
    <property type="evidence" value="ECO:0007669"/>
    <property type="project" value="UniProtKB-KW"/>
</dbReference>
<evidence type="ECO:0000256" key="6">
    <source>
        <dbReference type="ARBA" id="ARBA00022833"/>
    </source>
</evidence>
<accession>A0A832YS04</accession>
<keyword evidence="7 11" id="KW-0694">RNA-binding</keyword>
<feature type="binding site" evidence="11">
    <location>
        <position position="23"/>
    </location>
    <ligand>
        <name>Zn(2+)</name>
        <dbReference type="ChEBI" id="CHEBI:29105"/>
    </ligand>
</feature>
<dbReference type="SUPFAM" id="SSF57829">
    <property type="entry name" value="Zn-binding ribosomal proteins"/>
    <property type="match status" value="1"/>
</dbReference>
<evidence type="ECO:0000256" key="3">
    <source>
        <dbReference type="ARBA" id="ARBA00022723"/>
    </source>
</evidence>
<dbReference type="GO" id="GO:1990904">
    <property type="term" value="C:ribonucleoprotein complex"/>
    <property type="evidence" value="ECO:0007669"/>
    <property type="project" value="UniProtKB-KW"/>
</dbReference>
<proteinExistence type="inferred from homology"/>
<evidence type="ECO:0000256" key="12">
    <source>
        <dbReference type="RuleBase" id="RU000576"/>
    </source>
</evidence>
<evidence type="ECO:0000256" key="7">
    <source>
        <dbReference type="ARBA" id="ARBA00022884"/>
    </source>
</evidence>
<dbReference type="GO" id="GO:0006412">
    <property type="term" value="P:translation"/>
    <property type="evidence" value="ECO:0007669"/>
    <property type="project" value="UniProtKB-UniRule"/>
</dbReference>
<dbReference type="HAMAP" id="MF_00547">
    <property type="entry name" value="Ribosomal_eL37"/>
    <property type="match status" value="1"/>
</dbReference>
<keyword evidence="8 11" id="KW-0689">Ribosomal protein</keyword>
<gene>
    <name evidence="11" type="primary">rpl37e</name>
    <name evidence="13" type="ORF">EYG76_02430</name>
</gene>
<dbReference type="GO" id="GO:0003735">
    <property type="term" value="F:structural constituent of ribosome"/>
    <property type="evidence" value="ECO:0007669"/>
    <property type="project" value="InterPro"/>
</dbReference>
<organism evidence="13 14">
    <name type="scientific">Methanothermococcus okinawensis</name>
    <dbReference type="NCBI Taxonomy" id="155863"/>
    <lineage>
        <taxon>Archaea</taxon>
        <taxon>Methanobacteriati</taxon>
        <taxon>Methanobacteriota</taxon>
        <taxon>Methanomada group</taxon>
        <taxon>Methanococci</taxon>
        <taxon>Methanococcales</taxon>
        <taxon>Methanococcaceae</taxon>
        <taxon>Methanothermococcus</taxon>
    </lineage>
</organism>
<evidence type="ECO:0000313" key="13">
    <source>
        <dbReference type="EMBL" id="HIP17143.1"/>
    </source>
</evidence>
<sequence>MSKGTPSQGKHNKGSNHIICRRCGRRAYHIRKKACAACGFGVSKKIKRHSWKSKKVNGIRVK</sequence>
<evidence type="ECO:0000256" key="10">
    <source>
        <dbReference type="ARBA" id="ARBA00035225"/>
    </source>
</evidence>
<dbReference type="PROSITE" id="PS01077">
    <property type="entry name" value="RIBOSOMAL_L37E"/>
    <property type="match status" value="1"/>
</dbReference>